<keyword evidence="5" id="KW-1185">Reference proteome</keyword>
<dbReference type="Gene3D" id="3.30.30.10">
    <property type="entry name" value="Knottin, scorpion toxin-like"/>
    <property type="match status" value="1"/>
</dbReference>
<feature type="signal peptide" evidence="2">
    <location>
        <begin position="1"/>
        <end position="27"/>
    </location>
</feature>
<proteinExistence type="predicted"/>
<dbReference type="PANTHER" id="PTHR33147:SF106">
    <property type="entry name" value="DEFENSIN-LIKE PROTEIN 11"/>
    <property type="match status" value="1"/>
</dbReference>
<evidence type="ECO:0000256" key="2">
    <source>
        <dbReference type="SAM" id="SignalP"/>
    </source>
</evidence>
<dbReference type="AlphaFoldDB" id="A0AAD3T5N0"/>
<evidence type="ECO:0000313" key="5">
    <source>
        <dbReference type="Proteomes" id="UP001279734"/>
    </source>
</evidence>
<evidence type="ECO:0000259" key="3">
    <source>
        <dbReference type="Pfam" id="PF00304"/>
    </source>
</evidence>
<dbReference type="CDD" id="cd00107">
    <property type="entry name" value="Knot1"/>
    <property type="match status" value="1"/>
</dbReference>
<dbReference type="InterPro" id="IPR036574">
    <property type="entry name" value="Scorpion_toxin-like_sf"/>
</dbReference>
<organism evidence="4 5">
    <name type="scientific">Nepenthes gracilis</name>
    <name type="common">Slender pitcher plant</name>
    <dbReference type="NCBI Taxonomy" id="150966"/>
    <lineage>
        <taxon>Eukaryota</taxon>
        <taxon>Viridiplantae</taxon>
        <taxon>Streptophyta</taxon>
        <taxon>Embryophyta</taxon>
        <taxon>Tracheophyta</taxon>
        <taxon>Spermatophyta</taxon>
        <taxon>Magnoliopsida</taxon>
        <taxon>eudicotyledons</taxon>
        <taxon>Gunneridae</taxon>
        <taxon>Pentapetalae</taxon>
        <taxon>Caryophyllales</taxon>
        <taxon>Nepenthaceae</taxon>
        <taxon>Nepenthes</taxon>
    </lineage>
</organism>
<evidence type="ECO:0000256" key="1">
    <source>
        <dbReference type="ARBA" id="ARBA00023157"/>
    </source>
</evidence>
<comment type="caution">
    <text evidence="4">The sequence shown here is derived from an EMBL/GenBank/DDBJ whole genome shotgun (WGS) entry which is preliminary data.</text>
</comment>
<accession>A0AAD3T5N0</accession>
<dbReference type="PANTHER" id="PTHR33147">
    <property type="entry name" value="DEFENSIN-LIKE PROTEIN 1"/>
    <property type="match status" value="1"/>
</dbReference>
<dbReference type="EMBL" id="BSYO01000027">
    <property type="protein sequence ID" value="GMH23945.1"/>
    <property type="molecule type" value="Genomic_DNA"/>
</dbReference>
<keyword evidence="2" id="KW-0732">Signal</keyword>
<keyword evidence="1" id="KW-1015">Disulfide bond</keyword>
<protein>
    <recommendedName>
        <fullName evidence="3">Knottins-like domain-containing protein</fullName>
    </recommendedName>
</protein>
<feature type="chain" id="PRO_5042183426" description="Knottins-like domain-containing protein" evidence="2">
    <location>
        <begin position="28"/>
        <end position="88"/>
    </location>
</feature>
<dbReference type="GO" id="GO:0006952">
    <property type="term" value="P:defense response"/>
    <property type="evidence" value="ECO:0007669"/>
    <property type="project" value="InterPro"/>
</dbReference>
<sequence>MLNSSMMAKQRRLFSVIFFLVLVLVATENGARVVEGLICQFVNLNFTGPCTITNNCSYSCRTEGFSGVRCRGSTRHCFCLRHCEELEA</sequence>
<feature type="domain" description="Knottins-like" evidence="3">
    <location>
        <begin position="39"/>
        <end position="83"/>
    </location>
</feature>
<dbReference type="SUPFAM" id="SSF57095">
    <property type="entry name" value="Scorpion toxin-like"/>
    <property type="match status" value="1"/>
</dbReference>
<reference evidence="4" key="1">
    <citation type="submission" date="2023-05" db="EMBL/GenBank/DDBJ databases">
        <title>Nepenthes gracilis genome sequencing.</title>
        <authorList>
            <person name="Fukushima K."/>
        </authorList>
    </citation>
    <scope>NUCLEOTIDE SEQUENCE</scope>
    <source>
        <strain evidence="4">SING2019-196</strain>
    </source>
</reference>
<name>A0AAD3T5N0_NEPGR</name>
<dbReference type="Pfam" id="PF00304">
    <property type="entry name" value="Gamma-thionin"/>
    <property type="match status" value="1"/>
</dbReference>
<dbReference type="InterPro" id="IPR003614">
    <property type="entry name" value="Knottins"/>
</dbReference>
<evidence type="ECO:0000313" key="4">
    <source>
        <dbReference type="EMBL" id="GMH23945.1"/>
    </source>
</evidence>
<gene>
    <name evidence="4" type="ORF">Nepgr_025788</name>
</gene>
<dbReference type="Proteomes" id="UP001279734">
    <property type="component" value="Unassembled WGS sequence"/>
</dbReference>